<gene>
    <name evidence="1" type="ORF">METZ01_LOCUS398008</name>
</gene>
<evidence type="ECO:0000313" key="1">
    <source>
        <dbReference type="EMBL" id="SVD45154.1"/>
    </source>
</evidence>
<dbReference type="InterPro" id="IPR002052">
    <property type="entry name" value="DNA_methylase_N6_adenine_CS"/>
</dbReference>
<dbReference type="EMBL" id="UINC01151507">
    <property type="protein sequence ID" value="SVD45154.1"/>
    <property type="molecule type" value="Genomic_DNA"/>
</dbReference>
<dbReference type="GO" id="GO:0003676">
    <property type="term" value="F:nucleic acid binding"/>
    <property type="evidence" value="ECO:0007669"/>
    <property type="project" value="InterPro"/>
</dbReference>
<sequence length="82" mass="9533">MRLHLCDAIQFISRAHSDQFDIIFADPPYTMTDFQHLKENVQNCLKPNGIFCMEMKKQDIDNSSARIKYFGSTQVVFWKAAS</sequence>
<evidence type="ECO:0008006" key="2">
    <source>
        <dbReference type="Google" id="ProtNLM"/>
    </source>
</evidence>
<reference evidence="1" key="1">
    <citation type="submission" date="2018-05" db="EMBL/GenBank/DDBJ databases">
        <authorList>
            <person name="Lanie J.A."/>
            <person name="Ng W.-L."/>
            <person name="Kazmierczak K.M."/>
            <person name="Andrzejewski T.M."/>
            <person name="Davidsen T.M."/>
            <person name="Wayne K.J."/>
            <person name="Tettelin H."/>
            <person name="Glass J.I."/>
            <person name="Rusch D."/>
            <person name="Podicherti R."/>
            <person name="Tsui H.-C.T."/>
            <person name="Winkler M.E."/>
        </authorList>
    </citation>
    <scope>NUCLEOTIDE SEQUENCE</scope>
</reference>
<dbReference type="InterPro" id="IPR029063">
    <property type="entry name" value="SAM-dependent_MTases_sf"/>
</dbReference>
<dbReference type="AlphaFoldDB" id="A0A382VF69"/>
<protein>
    <recommendedName>
        <fullName evidence="2">DNA methylase N-4/N-6 domain-containing protein</fullName>
    </recommendedName>
</protein>
<dbReference type="Pfam" id="PF03602">
    <property type="entry name" value="Cons_hypoth95"/>
    <property type="match status" value="1"/>
</dbReference>
<dbReference type="SUPFAM" id="SSF53335">
    <property type="entry name" value="S-adenosyl-L-methionine-dependent methyltransferases"/>
    <property type="match status" value="1"/>
</dbReference>
<dbReference type="CDD" id="cd02440">
    <property type="entry name" value="AdoMet_MTases"/>
    <property type="match status" value="1"/>
</dbReference>
<organism evidence="1">
    <name type="scientific">marine metagenome</name>
    <dbReference type="NCBI Taxonomy" id="408172"/>
    <lineage>
        <taxon>unclassified sequences</taxon>
        <taxon>metagenomes</taxon>
        <taxon>ecological metagenomes</taxon>
    </lineage>
</organism>
<proteinExistence type="predicted"/>
<dbReference type="GO" id="GO:0008168">
    <property type="term" value="F:methyltransferase activity"/>
    <property type="evidence" value="ECO:0007669"/>
    <property type="project" value="InterPro"/>
</dbReference>
<dbReference type="PROSITE" id="PS00092">
    <property type="entry name" value="N6_MTASE"/>
    <property type="match status" value="1"/>
</dbReference>
<dbReference type="GO" id="GO:0032259">
    <property type="term" value="P:methylation"/>
    <property type="evidence" value="ECO:0007669"/>
    <property type="project" value="InterPro"/>
</dbReference>
<accession>A0A382VF69</accession>
<name>A0A382VF69_9ZZZZ</name>
<dbReference type="Gene3D" id="3.40.50.150">
    <property type="entry name" value="Vaccinia Virus protein VP39"/>
    <property type="match status" value="1"/>
</dbReference>